<gene>
    <name evidence="2" type="ORF">CBM2589_A91005</name>
</gene>
<dbReference type="EMBL" id="OFSP01000039">
    <property type="protein sequence ID" value="SOY69670.1"/>
    <property type="molecule type" value="Genomic_DNA"/>
</dbReference>
<sequence length="81" mass="8993">MLPLPLAGEGWGEGGRVDEGQPCRITTACPLPRPSPARGRGEQTRGTVRPQRRHPPTTQRFPQHHQSRRLTCNPGPNSTHR</sequence>
<dbReference type="AlphaFoldDB" id="A0A975XK29"/>
<evidence type="ECO:0000313" key="3">
    <source>
        <dbReference type="Proteomes" id="UP000256297"/>
    </source>
</evidence>
<feature type="region of interest" description="Disordered" evidence="1">
    <location>
        <begin position="1"/>
        <end position="81"/>
    </location>
</feature>
<accession>A0A975XK29</accession>
<evidence type="ECO:0000256" key="1">
    <source>
        <dbReference type="SAM" id="MobiDB-lite"/>
    </source>
</evidence>
<evidence type="ECO:0000313" key="2">
    <source>
        <dbReference type="EMBL" id="SOY69670.1"/>
    </source>
</evidence>
<organism evidence="2 3">
    <name type="scientific">Cupriavidus taiwanensis</name>
    <dbReference type="NCBI Taxonomy" id="164546"/>
    <lineage>
        <taxon>Bacteria</taxon>
        <taxon>Pseudomonadati</taxon>
        <taxon>Pseudomonadota</taxon>
        <taxon>Betaproteobacteria</taxon>
        <taxon>Burkholderiales</taxon>
        <taxon>Burkholderiaceae</taxon>
        <taxon>Cupriavidus</taxon>
    </lineage>
</organism>
<protein>
    <submittedName>
        <fullName evidence="2">Uncharacterized protein</fullName>
    </submittedName>
</protein>
<proteinExistence type="predicted"/>
<reference evidence="2 3" key="1">
    <citation type="submission" date="2018-01" db="EMBL/GenBank/DDBJ databases">
        <authorList>
            <person name="Clerissi C."/>
        </authorList>
    </citation>
    <scope>NUCLEOTIDE SEQUENCE [LARGE SCALE GENOMIC DNA]</scope>
    <source>
        <strain evidence="2">Cupriavidus taiwanensis STM 3521</strain>
    </source>
</reference>
<comment type="caution">
    <text evidence="2">The sequence shown here is derived from an EMBL/GenBank/DDBJ whole genome shotgun (WGS) entry which is preliminary data.</text>
</comment>
<dbReference type="Proteomes" id="UP000256297">
    <property type="component" value="Chromosome CBM2589_a"/>
</dbReference>
<name>A0A975XK29_9BURK</name>